<protein>
    <submittedName>
        <fullName evidence="1">Uncharacterized protein</fullName>
    </submittedName>
</protein>
<dbReference type="Proteomes" id="UP000429730">
    <property type="component" value="Unassembled WGS sequence"/>
</dbReference>
<reference evidence="1 2" key="1">
    <citation type="submission" date="2019-04" db="EMBL/GenBank/DDBJ databases">
        <title>Step-wise assembly of the neonatal virome modulated by breast feeding.</title>
        <authorList>
            <person name="Liang G."/>
            <person name="Bushman F."/>
        </authorList>
    </citation>
    <scope>NUCLEOTIDE SEQUENCE [LARGE SCALE GENOMIC DNA]</scope>
    <source>
        <strain evidence="1 2">E3754</strain>
    </source>
</reference>
<comment type="caution">
    <text evidence="1">The sequence shown here is derived from an EMBL/GenBank/DDBJ whole genome shotgun (WGS) entry which is preliminary data.</text>
</comment>
<dbReference type="RefSeq" id="WP_010775999.1">
    <property type="nucleotide sequence ID" value="NZ_CAAKOF010000043.1"/>
</dbReference>
<name>A0AAP6RG48_ENTFL</name>
<proteinExistence type="predicted"/>
<organism evidence="1 2">
    <name type="scientific">Enterococcus faecalis</name>
    <name type="common">Streptococcus faecalis</name>
    <dbReference type="NCBI Taxonomy" id="1351"/>
    <lineage>
        <taxon>Bacteria</taxon>
        <taxon>Bacillati</taxon>
        <taxon>Bacillota</taxon>
        <taxon>Bacilli</taxon>
        <taxon>Lactobacillales</taxon>
        <taxon>Enterococcaceae</taxon>
        <taxon>Enterococcus</taxon>
    </lineage>
</organism>
<dbReference type="EMBL" id="WVTJ01000007">
    <property type="protein sequence ID" value="MXS52168.1"/>
    <property type="molecule type" value="Genomic_DNA"/>
</dbReference>
<gene>
    <name evidence="1" type="ORF">GTI81_05405</name>
</gene>
<evidence type="ECO:0000313" key="1">
    <source>
        <dbReference type="EMBL" id="MXS52168.1"/>
    </source>
</evidence>
<dbReference type="AlphaFoldDB" id="A0AAP6RG48"/>
<evidence type="ECO:0000313" key="2">
    <source>
        <dbReference type="Proteomes" id="UP000429730"/>
    </source>
</evidence>
<sequence>MNISIFEAMISSVIDRIMHNKIINDEKILINYKKEMASIDKEAKETGVNPFSISTRTTESINARLSIFDKIIGDSIDDL</sequence>
<accession>A0AAP6RG48</accession>